<dbReference type="Pfam" id="PF13186">
    <property type="entry name" value="SPASM"/>
    <property type="match status" value="1"/>
</dbReference>
<dbReference type="PATRIC" id="fig|999432.5.peg.671"/>
<dbReference type="HOGENOM" id="CLU_035710_0_0_12"/>
<accession>A0A0E2E7P6</accession>
<dbReference type="InterPro" id="IPR027608">
    <property type="entry name" value="Spiro_SPASM"/>
</dbReference>
<dbReference type="CDD" id="cd21109">
    <property type="entry name" value="SPASM"/>
    <property type="match status" value="1"/>
</dbReference>
<comment type="caution">
    <text evidence="2">The sequence shown here is derived from an EMBL/GenBank/DDBJ whole genome shotgun (WGS) entry which is preliminary data.</text>
</comment>
<reference evidence="2" key="1">
    <citation type="submission" date="2012-01" db="EMBL/GenBank/DDBJ databases">
        <title>The Genome Sequence of Treponema denticola H-22.</title>
        <authorList>
            <consortium name="The Broad Institute Genome Sequencing Platform"/>
            <person name="Earl A."/>
            <person name="Ward D."/>
            <person name="Feldgarden M."/>
            <person name="Gevers D."/>
            <person name="Blanton J.M."/>
            <person name="Fenno C.J."/>
            <person name="Baranova O.V."/>
            <person name="Mathney J."/>
            <person name="Dewhirst F.E."/>
            <person name="Izard J."/>
            <person name="Young S.K."/>
            <person name="Zeng Q."/>
            <person name="Gargeya S."/>
            <person name="Fitzgerald M."/>
            <person name="Haas B."/>
            <person name="Abouelleil A."/>
            <person name="Alvarado L."/>
            <person name="Arachchi H.M."/>
            <person name="Berlin A."/>
            <person name="Chapman S.B."/>
            <person name="Gearin G."/>
            <person name="Goldberg J."/>
            <person name="Griggs A."/>
            <person name="Gujja S."/>
            <person name="Hansen M."/>
            <person name="Heiman D."/>
            <person name="Howarth C."/>
            <person name="Larimer J."/>
            <person name="Lui A."/>
            <person name="MacDonald P.J.P."/>
            <person name="McCowen C."/>
            <person name="Montmayeur A."/>
            <person name="Murphy C."/>
            <person name="Neiman D."/>
            <person name="Pearson M."/>
            <person name="Priest M."/>
            <person name="Roberts A."/>
            <person name="Saif S."/>
            <person name="Shea T."/>
            <person name="Sisk P."/>
            <person name="Stolte C."/>
            <person name="Sykes S."/>
            <person name="Wortman J."/>
            <person name="Nusbaum C."/>
            <person name="Birren B."/>
        </authorList>
    </citation>
    <scope>NUCLEOTIDE SEQUENCE [LARGE SCALE GENOMIC DNA]</scope>
    <source>
        <strain evidence="2">H-22</strain>
    </source>
</reference>
<dbReference type="InterPro" id="IPR013785">
    <property type="entry name" value="Aldolase_TIM"/>
</dbReference>
<evidence type="ECO:0000313" key="2">
    <source>
        <dbReference type="EMBL" id="EMB34877.1"/>
    </source>
</evidence>
<dbReference type="Gene3D" id="3.20.20.70">
    <property type="entry name" value="Aldolase class I"/>
    <property type="match status" value="1"/>
</dbReference>
<dbReference type="PANTHER" id="PTHR11228:SF7">
    <property type="entry name" value="PQQA PEPTIDE CYCLASE"/>
    <property type="match status" value="1"/>
</dbReference>
<sequence>MKSFAVLSAYDISEYSFKKLENGIIPFEASFRAAAAFPDCKKVVILTSASCEAPIVSILKNIKSDELKIEWKVKVLGKISPQAIFSEAAKEAEAESSGFENVFFLHGDEPFIDLNATEKLFKQHLEYRAEYSFADGYPEGLIPEILTSGLCPILAKFSENETSFERSFIFDTIKKEINSYDIETMIAPFDLRHLRLRFAADSKRNALLCSRFTGINAENYAELIEEKKAELFTLPAYYGIEINSSYPLKSIYKPNEVLGLEEKKEMDKAALFSLIEKIAEYSDDAVISLSVFGEPSMYQDCLSVIEKILSFPKLSVLIETCGLYWPSSFIERVEKVIASAPERKNKMLPVYWIVCIDAVSSGMYAKVHGLSEDEANIKLKQALTFTDSLKKVFPDAVWAQIMRIKENEIEVEPFYRFWKNLGVNVIIQKYDTFCKLLEDKRVADLSPFNRHPCWHLKRDMYILADGSVPLCKEDVKRNNILGNAFSDSLDSIRKKAFEAYKKHLECKYGDLCGACDEYYTYNF</sequence>
<dbReference type="RefSeq" id="WP_002683385.1">
    <property type="nucleotide sequence ID" value="NZ_CM001795.1"/>
</dbReference>
<dbReference type="AlphaFoldDB" id="A0A0E2E7P6"/>
<name>A0A0E2E7P6_TREDN</name>
<dbReference type="InterPro" id="IPR050377">
    <property type="entry name" value="Radical_SAM_PqqE_MftC-like"/>
</dbReference>
<gene>
    <name evidence="2" type="ORF">HMPREF9726_00643</name>
</gene>
<dbReference type="NCBIfam" id="TIGR04321">
    <property type="entry name" value="spiroSPASM"/>
    <property type="match status" value="1"/>
</dbReference>
<evidence type="ECO:0000259" key="1">
    <source>
        <dbReference type="Pfam" id="PF13186"/>
    </source>
</evidence>
<dbReference type="SUPFAM" id="SSF102114">
    <property type="entry name" value="Radical SAM enzymes"/>
    <property type="match status" value="1"/>
</dbReference>
<dbReference type="InterPro" id="IPR023885">
    <property type="entry name" value="4Fe4S-binding_SPASM_dom"/>
</dbReference>
<dbReference type="Proteomes" id="UP000011705">
    <property type="component" value="Chromosome"/>
</dbReference>
<dbReference type="InterPro" id="IPR058240">
    <property type="entry name" value="rSAM_sf"/>
</dbReference>
<feature type="domain" description="4Fe4S-binding SPASM" evidence="1">
    <location>
        <begin position="453"/>
        <end position="516"/>
    </location>
</feature>
<dbReference type="EMBL" id="AGDV01000006">
    <property type="protein sequence ID" value="EMB34877.1"/>
    <property type="molecule type" value="Genomic_DNA"/>
</dbReference>
<organism evidence="2">
    <name type="scientific">Treponema denticola H-22</name>
    <dbReference type="NCBI Taxonomy" id="999432"/>
    <lineage>
        <taxon>Bacteria</taxon>
        <taxon>Pseudomonadati</taxon>
        <taxon>Spirochaetota</taxon>
        <taxon>Spirochaetia</taxon>
        <taxon>Spirochaetales</taxon>
        <taxon>Treponemataceae</taxon>
        <taxon>Treponema</taxon>
    </lineage>
</organism>
<protein>
    <recommendedName>
        <fullName evidence="1">4Fe4S-binding SPASM domain-containing protein</fullName>
    </recommendedName>
</protein>
<proteinExistence type="predicted"/>
<dbReference type="PANTHER" id="PTHR11228">
    <property type="entry name" value="RADICAL SAM DOMAIN PROTEIN"/>
    <property type="match status" value="1"/>
</dbReference>